<dbReference type="AlphaFoldDB" id="A0A200R9U4"/>
<dbReference type="InParanoid" id="A0A200R9U4"/>
<evidence type="ECO:0000256" key="3">
    <source>
        <dbReference type="ARBA" id="ARBA00022989"/>
    </source>
</evidence>
<evidence type="ECO:0000256" key="1">
    <source>
        <dbReference type="ARBA" id="ARBA00004167"/>
    </source>
</evidence>
<dbReference type="InterPro" id="IPR044839">
    <property type="entry name" value="NDR1-like"/>
</dbReference>
<feature type="transmembrane region" description="Helical" evidence="5">
    <location>
        <begin position="24"/>
        <end position="50"/>
    </location>
</feature>
<keyword evidence="3 5" id="KW-1133">Transmembrane helix</keyword>
<dbReference type="GO" id="GO:0005886">
    <property type="term" value="C:plasma membrane"/>
    <property type="evidence" value="ECO:0007669"/>
    <property type="project" value="TreeGrafter"/>
</dbReference>
<feature type="domain" description="Late embryogenesis abundant protein LEA-2 subgroup" evidence="6">
    <location>
        <begin position="82"/>
        <end position="181"/>
    </location>
</feature>
<dbReference type="Pfam" id="PF03168">
    <property type="entry name" value="LEA_2"/>
    <property type="match status" value="1"/>
</dbReference>
<evidence type="ECO:0000313" key="8">
    <source>
        <dbReference type="Proteomes" id="UP000195402"/>
    </source>
</evidence>
<evidence type="ECO:0000256" key="4">
    <source>
        <dbReference type="ARBA" id="ARBA00023136"/>
    </source>
</evidence>
<dbReference type="GO" id="GO:0098542">
    <property type="term" value="P:defense response to other organism"/>
    <property type="evidence" value="ECO:0007669"/>
    <property type="project" value="InterPro"/>
</dbReference>
<dbReference type="OMA" id="DNHMSAT"/>
<evidence type="ECO:0000259" key="6">
    <source>
        <dbReference type="Pfam" id="PF03168"/>
    </source>
</evidence>
<name>A0A200R9U4_MACCD</name>
<dbReference type="PANTHER" id="PTHR31234">
    <property type="entry name" value="LATE EMBRYOGENESIS ABUNDANT (LEA) HYDROXYPROLINE-RICH GLYCOPROTEIN FAMILY"/>
    <property type="match status" value="1"/>
</dbReference>
<sequence>MVHPAPGRGGLPTMVPGQQRRPRLLRCVAITMLTIIALVGLAVLISWLAVRPRRLVYTVEDGKVKDFDLRNNHLNGTFIFILRAYNPNNKVSLYYDSIEVVVSYDDQTIAFDVVEPFYQPSSNVTRFEVKPTARSVPLLGSVSRDLKSEKSSGEMELDIKVKAWIRFKLGIWKSSHYNLRVLCSPVVVHLNSSKTFERTYCDVDT</sequence>
<keyword evidence="2 5" id="KW-0812">Transmembrane</keyword>
<evidence type="ECO:0000313" key="7">
    <source>
        <dbReference type="EMBL" id="OVA19478.1"/>
    </source>
</evidence>
<evidence type="ECO:0000256" key="5">
    <source>
        <dbReference type="SAM" id="Phobius"/>
    </source>
</evidence>
<dbReference type="FunCoup" id="A0A200R9U4">
    <property type="interactions" value="7"/>
</dbReference>
<protein>
    <submittedName>
        <fullName evidence="7">Late embryogenesis abundant protein</fullName>
    </submittedName>
</protein>
<dbReference type="OrthoDB" id="669838at2759"/>
<organism evidence="7 8">
    <name type="scientific">Macleaya cordata</name>
    <name type="common">Five-seeded plume-poppy</name>
    <name type="synonym">Bocconia cordata</name>
    <dbReference type="NCBI Taxonomy" id="56857"/>
    <lineage>
        <taxon>Eukaryota</taxon>
        <taxon>Viridiplantae</taxon>
        <taxon>Streptophyta</taxon>
        <taxon>Embryophyta</taxon>
        <taxon>Tracheophyta</taxon>
        <taxon>Spermatophyta</taxon>
        <taxon>Magnoliopsida</taxon>
        <taxon>Ranunculales</taxon>
        <taxon>Papaveraceae</taxon>
        <taxon>Papaveroideae</taxon>
        <taxon>Macleaya</taxon>
    </lineage>
</organism>
<dbReference type="InterPro" id="IPR004864">
    <property type="entry name" value="LEA_2"/>
</dbReference>
<dbReference type="STRING" id="56857.A0A200R9U4"/>
<accession>A0A200R9U4</accession>
<gene>
    <name evidence="7" type="ORF">BVC80_9057g55</name>
</gene>
<evidence type="ECO:0000256" key="2">
    <source>
        <dbReference type="ARBA" id="ARBA00022692"/>
    </source>
</evidence>
<dbReference type="Proteomes" id="UP000195402">
    <property type="component" value="Unassembled WGS sequence"/>
</dbReference>
<dbReference type="PANTHER" id="PTHR31234:SF39">
    <property type="entry name" value="HARPIN-INDUCED PROTEIN 1 CONTAINING PROTEIN, EXPRESSED"/>
    <property type="match status" value="1"/>
</dbReference>
<dbReference type="EMBL" id="MVGT01000186">
    <property type="protein sequence ID" value="OVA19478.1"/>
    <property type="molecule type" value="Genomic_DNA"/>
</dbReference>
<keyword evidence="4 5" id="KW-0472">Membrane</keyword>
<comment type="subcellular location">
    <subcellularLocation>
        <location evidence="1">Membrane</location>
        <topology evidence="1">Single-pass membrane protein</topology>
    </subcellularLocation>
</comment>
<keyword evidence="8" id="KW-1185">Reference proteome</keyword>
<reference evidence="7 8" key="1">
    <citation type="journal article" date="2017" name="Mol. Plant">
        <title>The Genome of Medicinal Plant Macleaya cordata Provides New Insights into Benzylisoquinoline Alkaloids Metabolism.</title>
        <authorList>
            <person name="Liu X."/>
            <person name="Liu Y."/>
            <person name="Huang P."/>
            <person name="Ma Y."/>
            <person name="Qing Z."/>
            <person name="Tang Q."/>
            <person name="Cao H."/>
            <person name="Cheng P."/>
            <person name="Zheng Y."/>
            <person name="Yuan Z."/>
            <person name="Zhou Y."/>
            <person name="Liu J."/>
            <person name="Tang Z."/>
            <person name="Zhuo Y."/>
            <person name="Zhang Y."/>
            <person name="Yu L."/>
            <person name="Huang J."/>
            <person name="Yang P."/>
            <person name="Peng Q."/>
            <person name="Zhang J."/>
            <person name="Jiang W."/>
            <person name="Zhang Z."/>
            <person name="Lin K."/>
            <person name="Ro D.K."/>
            <person name="Chen X."/>
            <person name="Xiong X."/>
            <person name="Shang Y."/>
            <person name="Huang S."/>
            <person name="Zeng J."/>
        </authorList>
    </citation>
    <scope>NUCLEOTIDE SEQUENCE [LARGE SCALE GENOMIC DNA]</scope>
    <source>
        <strain evidence="8">cv. BLH2017</strain>
        <tissue evidence="7">Root</tissue>
    </source>
</reference>
<proteinExistence type="predicted"/>
<comment type="caution">
    <text evidence="7">The sequence shown here is derived from an EMBL/GenBank/DDBJ whole genome shotgun (WGS) entry which is preliminary data.</text>
</comment>